<comment type="caution">
    <text evidence="1">The sequence shown here is derived from an EMBL/GenBank/DDBJ whole genome shotgun (WGS) entry which is preliminary data.</text>
</comment>
<organism evidence="1 2">
    <name type="scientific">Winogradskyella marina</name>
    <dbReference type="NCBI Taxonomy" id="2785530"/>
    <lineage>
        <taxon>Bacteria</taxon>
        <taxon>Pseudomonadati</taxon>
        <taxon>Bacteroidota</taxon>
        <taxon>Flavobacteriia</taxon>
        <taxon>Flavobacteriales</taxon>
        <taxon>Flavobacteriaceae</taxon>
        <taxon>Winogradskyella</taxon>
    </lineage>
</organism>
<dbReference type="RefSeq" id="WP_195871408.1">
    <property type="nucleotide sequence ID" value="NZ_JADOET010000007.1"/>
</dbReference>
<accession>A0ABS0EJ17</accession>
<name>A0ABS0EJ17_9FLAO</name>
<gene>
    <name evidence="1" type="ORF">ITJ86_09525</name>
</gene>
<protein>
    <recommendedName>
        <fullName evidence="3">DUF4158 domain-containing protein</fullName>
    </recommendedName>
</protein>
<reference evidence="1 2" key="1">
    <citation type="submission" date="2020-11" db="EMBL/GenBank/DDBJ databases">
        <title>Winogradskyella marina sp. nov., isolated from marine sediment.</title>
        <authorList>
            <person name="Bo J."/>
            <person name="Wang S."/>
            <person name="Song X."/>
            <person name="Du Z."/>
        </authorList>
    </citation>
    <scope>NUCLEOTIDE SEQUENCE [LARGE SCALE GENOMIC DNA]</scope>
    <source>
        <strain evidence="1 2">F6397</strain>
    </source>
</reference>
<evidence type="ECO:0000313" key="1">
    <source>
        <dbReference type="EMBL" id="MBF8150136.1"/>
    </source>
</evidence>
<dbReference type="Proteomes" id="UP000611215">
    <property type="component" value="Unassembled WGS sequence"/>
</dbReference>
<proteinExistence type="predicted"/>
<evidence type="ECO:0008006" key="3">
    <source>
        <dbReference type="Google" id="ProtNLM"/>
    </source>
</evidence>
<sequence>MEIDNAFSYSYNRHNGLRFGFLLQTLFCSNIDEFDRKLIYILHVSKILPDNILKYCGDKIDKDFLLKFMFQKTDDKKIFKAEVVRELVRITDRGTFIHYFDKLGFKGRRSFTLSEVYVILKHWYGEKQIIVFNSLKIGDLASRFTEGNYEKFEEDLTNNKIINLKQYRANNFIKPKDLVTYIESVKGYQLDKIMNEDEQVLEYFDLITYLFLLSMFN</sequence>
<evidence type="ECO:0000313" key="2">
    <source>
        <dbReference type="Proteomes" id="UP000611215"/>
    </source>
</evidence>
<dbReference type="EMBL" id="JADOET010000007">
    <property type="protein sequence ID" value="MBF8150136.1"/>
    <property type="molecule type" value="Genomic_DNA"/>
</dbReference>
<keyword evidence="2" id="KW-1185">Reference proteome</keyword>